<reference evidence="2" key="2">
    <citation type="submission" date="2020-10" db="UniProtKB">
        <authorList>
            <consortium name="WormBaseParasite"/>
        </authorList>
    </citation>
    <scope>IDENTIFICATION</scope>
</reference>
<keyword evidence="1" id="KW-1185">Reference proteome</keyword>
<name>A0A7E4VXR9_PANRE</name>
<evidence type="ECO:0000313" key="1">
    <source>
        <dbReference type="Proteomes" id="UP000492821"/>
    </source>
</evidence>
<organism evidence="1 2">
    <name type="scientific">Panagrellus redivivus</name>
    <name type="common">Microworm</name>
    <dbReference type="NCBI Taxonomy" id="6233"/>
    <lineage>
        <taxon>Eukaryota</taxon>
        <taxon>Metazoa</taxon>
        <taxon>Ecdysozoa</taxon>
        <taxon>Nematoda</taxon>
        <taxon>Chromadorea</taxon>
        <taxon>Rhabditida</taxon>
        <taxon>Tylenchina</taxon>
        <taxon>Panagrolaimomorpha</taxon>
        <taxon>Panagrolaimoidea</taxon>
        <taxon>Panagrolaimidae</taxon>
        <taxon>Panagrellus</taxon>
    </lineage>
</organism>
<dbReference type="WBParaSite" id="Pan_g4734.t1">
    <property type="protein sequence ID" value="Pan_g4734.t1"/>
    <property type="gene ID" value="Pan_g4734"/>
</dbReference>
<sequence>MLRRWLAGLVVRRSRSLVEAHVAGDVMRHSVELDGCRTVDANDERTTCMLPTKMLTGINTEENGTLLLRMLKGASPTGVIYVPYFAMKVNPTSWMFHASKFDRPVKSRDLHWSIMATPRDSTGQVLPPSDNDAPMTLASLRCVDRQLPAAILALSA</sequence>
<dbReference type="Proteomes" id="UP000492821">
    <property type="component" value="Unassembled WGS sequence"/>
</dbReference>
<accession>A0A7E4VXR9</accession>
<reference evidence="1" key="1">
    <citation type="journal article" date="2013" name="Genetics">
        <title>The draft genome and transcriptome of Panagrellus redivivus are shaped by the harsh demands of a free-living lifestyle.</title>
        <authorList>
            <person name="Srinivasan J."/>
            <person name="Dillman A.R."/>
            <person name="Macchietto M.G."/>
            <person name="Heikkinen L."/>
            <person name="Lakso M."/>
            <person name="Fracchia K.M."/>
            <person name="Antoshechkin I."/>
            <person name="Mortazavi A."/>
            <person name="Wong G."/>
            <person name="Sternberg P.W."/>
        </authorList>
    </citation>
    <scope>NUCLEOTIDE SEQUENCE [LARGE SCALE GENOMIC DNA]</scope>
    <source>
        <strain evidence="1">MT8872</strain>
    </source>
</reference>
<proteinExistence type="predicted"/>
<protein>
    <submittedName>
        <fullName evidence="2">Uncharacterized protein</fullName>
    </submittedName>
</protein>
<dbReference type="AlphaFoldDB" id="A0A7E4VXR9"/>
<evidence type="ECO:0000313" key="2">
    <source>
        <dbReference type="WBParaSite" id="Pan_g4734.t1"/>
    </source>
</evidence>